<feature type="compositionally biased region" description="Polar residues" evidence="8">
    <location>
        <begin position="355"/>
        <end position="367"/>
    </location>
</feature>
<feature type="compositionally biased region" description="Low complexity" evidence="8">
    <location>
        <begin position="1189"/>
        <end position="1223"/>
    </location>
</feature>
<comment type="similarity">
    <text evidence="3">Belongs to the INCENP family.</text>
</comment>
<dbReference type="Pfam" id="PF03941">
    <property type="entry name" value="INCENP_ARK-bind"/>
    <property type="match status" value="1"/>
</dbReference>
<dbReference type="GO" id="GO:0007059">
    <property type="term" value="P:chromosome segregation"/>
    <property type="evidence" value="ECO:0007669"/>
    <property type="project" value="UniProtKB-KW"/>
</dbReference>
<evidence type="ECO:0000256" key="2">
    <source>
        <dbReference type="ARBA" id="ARBA00004186"/>
    </source>
</evidence>
<feature type="compositionally biased region" description="Basic residues" evidence="8">
    <location>
        <begin position="69"/>
        <end position="80"/>
    </location>
</feature>
<gene>
    <name evidence="10" type="ORF">N0V93_007748</name>
</gene>
<feature type="compositionally biased region" description="Polar residues" evidence="8">
    <location>
        <begin position="134"/>
        <end position="149"/>
    </location>
</feature>
<accession>A0A9W8YKF5</accession>
<keyword evidence="6" id="KW-0206">Cytoskeleton</keyword>
<feature type="compositionally biased region" description="Polar residues" evidence="8">
    <location>
        <begin position="1061"/>
        <end position="1072"/>
    </location>
</feature>
<evidence type="ECO:0000313" key="10">
    <source>
        <dbReference type="EMBL" id="KAJ4387159.1"/>
    </source>
</evidence>
<evidence type="ECO:0000256" key="1">
    <source>
        <dbReference type="ARBA" id="ARBA00004123"/>
    </source>
</evidence>
<keyword evidence="7" id="KW-0539">Nucleus</keyword>
<dbReference type="GO" id="GO:0005819">
    <property type="term" value="C:spindle"/>
    <property type="evidence" value="ECO:0007669"/>
    <property type="project" value="UniProtKB-SubCell"/>
</dbReference>
<feature type="region of interest" description="Disordered" evidence="8">
    <location>
        <begin position="125"/>
        <end position="162"/>
    </location>
</feature>
<keyword evidence="5" id="KW-0159">Chromosome partition</keyword>
<reference evidence="10" key="1">
    <citation type="submission" date="2022-10" db="EMBL/GenBank/DDBJ databases">
        <title>Tapping the CABI collections for fungal endophytes: first genome assemblies for Collariella, Neodidymelliopsis, Ascochyta clinopodiicola, Didymella pomorum, Didymosphaeria variabile, Neocosmospora piperis and Neocucurbitaria cava.</title>
        <authorList>
            <person name="Hill R."/>
        </authorList>
    </citation>
    <scope>NUCLEOTIDE SEQUENCE</scope>
    <source>
        <strain evidence="10">IMI 355082</strain>
    </source>
</reference>
<feature type="region of interest" description="Disordered" evidence="8">
    <location>
        <begin position="592"/>
        <end position="626"/>
    </location>
</feature>
<evidence type="ECO:0000256" key="8">
    <source>
        <dbReference type="SAM" id="MobiDB-lite"/>
    </source>
</evidence>
<feature type="domain" description="Inner centromere protein ARK-binding" evidence="9">
    <location>
        <begin position="1236"/>
        <end position="1293"/>
    </location>
</feature>
<name>A0A9W8YKF5_9PEZI</name>
<evidence type="ECO:0000256" key="5">
    <source>
        <dbReference type="ARBA" id="ARBA00022829"/>
    </source>
</evidence>
<feature type="compositionally biased region" description="Basic and acidic residues" evidence="8">
    <location>
        <begin position="1074"/>
        <end position="1083"/>
    </location>
</feature>
<protein>
    <recommendedName>
        <fullName evidence="9">Inner centromere protein ARK-binding domain-containing protein</fullName>
    </recommendedName>
</protein>
<feature type="compositionally biased region" description="Basic and acidic residues" evidence="8">
    <location>
        <begin position="1097"/>
        <end position="1106"/>
    </location>
</feature>
<feature type="compositionally biased region" description="Polar residues" evidence="8">
    <location>
        <begin position="1018"/>
        <end position="1028"/>
    </location>
</feature>
<feature type="compositionally biased region" description="Polar residues" evidence="8">
    <location>
        <begin position="907"/>
        <end position="936"/>
    </location>
</feature>
<evidence type="ECO:0000256" key="4">
    <source>
        <dbReference type="ARBA" id="ARBA00022490"/>
    </source>
</evidence>
<evidence type="ECO:0000256" key="7">
    <source>
        <dbReference type="ARBA" id="ARBA00023242"/>
    </source>
</evidence>
<feature type="compositionally biased region" description="Acidic residues" evidence="8">
    <location>
        <begin position="1238"/>
        <end position="1250"/>
    </location>
</feature>
<evidence type="ECO:0000256" key="3">
    <source>
        <dbReference type="ARBA" id="ARBA00010042"/>
    </source>
</evidence>
<feature type="compositionally biased region" description="Polar residues" evidence="8">
    <location>
        <begin position="671"/>
        <end position="684"/>
    </location>
</feature>
<dbReference type="PANTHER" id="PTHR13142">
    <property type="entry name" value="INNER CENTROMERE PROTEIN"/>
    <property type="match status" value="1"/>
</dbReference>
<comment type="subcellular location">
    <subcellularLocation>
        <location evidence="2">Cytoplasm</location>
        <location evidence="2">Cytoskeleton</location>
        <location evidence="2">Spindle</location>
    </subcellularLocation>
    <subcellularLocation>
        <location evidence="1">Nucleus</location>
    </subcellularLocation>
</comment>
<dbReference type="OrthoDB" id="6123at2759"/>
<proteinExistence type="inferred from homology"/>
<feature type="compositionally biased region" description="Basic and acidic residues" evidence="8">
    <location>
        <begin position="717"/>
        <end position="769"/>
    </location>
</feature>
<feature type="region of interest" description="Disordered" evidence="8">
    <location>
        <begin position="68"/>
        <end position="113"/>
    </location>
</feature>
<sequence>MATRPAKRPAVGAAAWCTEERTSALQITQSEIEEFAYSARNEMEWLNEHMAEVFSENQINVADIFKTPGKLRGKTPRTARKQNNPENRVPLSDIFSATPKGAPNPFTVSNPHHARTPTFRIAEDSANSPAKAAPTTQKSAPQTHASQASVVPADSGYYGSQSQDVMTDLDHVMEDVELVQSTSPQQEASEPRESSAPLAQPVPHDNLGLTTTPFEETLESAKEGQSKIVAAPSPVLENDDEQEDMPVVASSPIQLLGNESVASSPVQNPPPPSQTEQTETLPANQQVMVESVLEAEAVDDDGADMTHSPSDGSSPIRPLVRKSSLNFASLPAREPLTSNKSLGARMSRTSHIDQTRTSYFPRQTGSKSIGVRQDEVEDDEEGTDVAEDDMLEVAGRYDSAFAAHSKTYTQRLQDQITMLGKSQASGTRPSKSTHTLAGSQQTSFAMQSVTSQDAPATIEDKPRSPPRQQQVARTPGAFPEDDEDDWIAPPTTTKKMVISPSRPGIEKSYSTDIMEGLHGTETIGGVAFETCRNELEGVEPESPQCSPQKPPVSHPGRPVSGHGKSVSVPDMRNDIFGRAPEQDLVRKAVSVSNPVLGGDDGAKATEPLKSPTRSIRESPSKHNALKQVKNKFSSILKGSKGLLASSAALSAETKASIRNSPSGTKLHKQFNKSTESLAPETETQPLYPDLSKQLSIDSQPAPSSSSPLRSNGRKTRASTERDKRDQKQREKEEKEAQHLADQMQKLERAREVEREKARVFSREKQEKASAEVNAIAHKEQDKSTRTPAPKVAPVPTRTSPRKPQAQVDTEIRSRVGAETAGKEVAQEDVEMADAPVIKPPPSIPRLTATPGQTLKNREIKRPMKPTRDTAIKPKQAPTLIRVNTSSQHGGFHPSNNVLASSLHEALNNPQQSAKGKTIQPKQSVPSLNSSINSTTGRPKALELADRRRQEEEKKAQRKRELKAEMERKREEGRRQEEERKEKERQRAVAEEEAKKAAARQAAIERAKQTKAPPPAPRSQPSVTTGNSSMREKAPISRPPSRLGQSTMHRSQEEISRPVNAVLSTSSKTSTKRPLQHDGADDGVSRPGVGRSGPAQQKEAKRMRMSDEFDPEEEMEIQSYGTNIKGPPVRPSTGFKKDQSNKSLFGGGYAPAPQGVTRDIFKAPPVASHHSKSGHPLDMAQVSKAHIPFASSQHGGAASSHKTPARAAVTTIAKSAAKSAARSSPRFQNGENIELPEIQTDDEEEEDEDDEAKGLGVASWVDTPELRRELMRQETLDPLQVFGPPAPLKLEEVFKNKDRWNKFRARGSSANWGGTDRLTEEEIRKDMAAREKMRRDGGWSYELSKEMR</sequence>
<feature type="compositionally biased region" description="Acidic residues" evidence="8">
    <location>
        <begin position="375"/>
        <end position="386"/>
    </location>
</feature>
<evidence type="ECO:0000259" key="9">
    <source>
        <dbReference type="Pfam" id="PF03941"/>
    </source>
</evidence>
<feature type="region of interest" description="Disordered" evidence="8">
    <location>
        <begin position="419"/>
        <end position="508"/>
    </location>
</feature>
<feature type="compositionally biased region" description="Polar residues" evidence="8">
    <location>
        <begin position="881"/>
        <end position="899"/>
    </location>
</feature>
<dbReference type="PANTHER" id="PTHR13142:SF1">
    <property type="entry name" value="INNER CENTROMERE PROTEIN"/>
    <property type="match status" value="1"/>
</dbReference>
<feature type="region of interest" description="Disordered" evidence="8">
    <location>
        <begin position="649"/>
        <end position="1259"/>
    </location>
</feature>
<keyword evidence="4" id="KW-0963">Cytoplasm</keyword>
<feature type="compositionally biased region" description="Basic and acidic residues" evidence="8">
    <location>
        <begin position="855"/>
        <end position="871"/>
    </location>
</feature>
<dbReference type="InterPro" id="IPR005635">
    <property type="entry name" value="Inner_centromere_prot_ARK-bd"/>
</dbReference>
<dbReference type="EMBL" id="JAPEVB010000005">
    <property type="protein sequence ID" value="KAJ4387159.1"/>
    <property type="molecule type" value="Genomic_DNA"/>
</dbReference>
<feature type="compositionally biased region" description="Basic and acidic residues" evidence="8">
    <location>
        <begin position="809"/>
        <end position="825"/>
    </location>
</feature>
<dbReference type="Proteomes" id="UP001140453">
    <property type="component" value="Unassembled WGS sequence"/>
</dbReference>
<comment type="caution">
    <text evidence="10">The sequence shown here is derived from an EMBL/GenBank/DDBJ whole genome shotgun (WGS) entry which is preliminary data.</text>
</comment>
<evidence type="ECO:0000313" key="11">
    <source>
        <dbReference type="Proteomes" id="UP001140453"/>
    </source>
</evidence>
<evidence type="ECO:0000256" key="6">
    <source>
        <dbReference type="ARBA" id="ARBA00023212"/>
    </source>
</evidence>
<feature type="region of interest" description="Disordered" evidence="8">
    <location>
        <begin position="536"/>
        <end position="573"/>
    </location>
</feature>
<organism evidence="10 11">
    <name type="scientific">Gnomoniopsis smithogilvyi</name>
    <dbReference type="NCBI Taxonomy" id="1191159"/>
    <lineage>
        <taxon>Eukaryota</taxon>
        <taxon>Fungi</taxon>
        <taxon>Dikarya</taxon>
        <taxon>Ascomycota</taxon>
        <taxon>Pezizomycotina</taxon>
        <taxon>Sordariomycetes</taxon>
        <taxon>Sordariomycetidae</taxon>
        <taxon>Diaporthales</taxon>
        <taxon>Gnomoniaceae</taxon>
        <taxon>Gnomoniopsis</taxon>
    </lineage>
</organism>
<feature type="compositionally biased region" description="Polar residues" evidence="8">
    <location>
        <begin position="179"/>
        <end position="188"/>
    </location>
</feature>
<dbReference type="GO" id="GO:0005634">
    <property type="term" value="C:nucleus"/>
    <property type="evidence" value="ECO:0007669"/>
    <property type="project" value="UniProtKB-SubCell"/>
</dbReference>
<feature type="compositionally biased region" description="Basic and acidic residues" evidence="8">
    <location>
        <begin position="939"/>
        <end position="954"/>
    </location>
</feature>
<feature type="compositionally biased region" description="Basic and acidic residues" evidence="8">
    <location>
        <begin position="961"/>
        <end position="995"/>
    </location>
</feature>
<keyword evidence="11" id="KW-1185">Reference proteome</keyword>
<feature type="region of interest" description="Disordered" evidence="8">
    <location>
        <begin position="179"/>
        <end position="386"/>
    </location>
</feature>
<feature type="compositionally biased region" description="Polar residues" evidence="8">
    <location>
        <begin position="419"/>
        <end position="454"/>
    </location>
</feature>
<feature type="compositionally biased region" description="Low complexity" evidence="8">
    <location>
        <begin position="695"/>
        <end position="710"/>
    </location>
</feature>